<keyword evidence="3" id="KW-0677">Repeat</keyword>
<name>A0AAE0S4F1_9BIVA</name>
<reference evidence="6" key="1">
    <citation type="journal article" date="2021" name="Genome Biol. Evol.">
        <title>A High-Quality Reference Genome for a Parasitic Bivalve with Doubly Uniparental Inheritance (Bivalvia: Unionida).</title>
        <authorList>
            <person name="Smith C.H."/>
        </authorList>
    </citation>
    <scope>NUCLEOTIDE SEQUENCE</scope>
    <source>
        <strain evidence="6">CHS0354</strain>
    </source>
</reference>
<feature type="compositionally biased region" description="Basic residues" evidence="5">
    <location>
        <begin position="308"/>
        <end position="323"/>
    </location>
</feature>
<feature type="compositionally biased region" description="Basic residues" evidence="5">
    <location>
        <begin position="1"/>
        <end position="21"/>
    </location>
</feature>
<dbReference type="InterPro" id="IPR027038">
    <property type="entry name" value="RanGap"/>
</dbReference>
<dbReference type="GO" id="GO:0048471">
    <property type="term" value="C:perinuclear region of cytoplasm"/>
    <property type="evidence" value="ECO:0007669"/>
    <property type="project" value="TreeGrafter"/>
</dbReference>
<feature type="region of interest" description="Disordered" evidence="5">
    <location>
        <begin position="1"/>
        <end position="24"/>
    </location>
</feature>
<dbReference type="InterPro" id="IPR032675">
    <property type="entry name" value="LRR_dom_sf"/>
</dbReference>
<dbReference type="SUPFAM" id="SSF52047">
    <property type="entry name" value="RNI-like"/>
    <property type="match status" value="1"/>
</dbReference>
<dbReference type="SMART" id="SM00368">
    <property type="entry name" value="LRR_RI"/>
    <property type="match status" value="3"/>
</dbReference>
<dbReference type="GO" id="GO:0031267">
    <property type="term" value="F:small GTPase binding"/>
    <property type="evidence" value="ECO:0007669"/>
    <property type="project" value="TreeGrafter"/>
</dbReference>
<evidence type="ECO:0000256" key="1">
    <source>
        <dbReference type="ARBA" id="ARBA00022468"/>
    </source>
</evidence>
<keyword evidence="7" id="KW-1185">Reference proteome</keyword>
<organism evidence="6 7">
    <name type="scientific">Potamilus streckersoni</name>
    <dbReference type="NCBI Taxonomy" id="2493646"/>
    <lineage>
        <taxon>Eukaryota</taxon>
        <taxon>Metazoa</taxon>
        <taxon>Spiralia</taxon>
        <taxon>Lophotrochozoa</taxon>
        <taxon>Mollusca</taxon>
        <taxon>Bivalvia</taxon>
        <taxon>Autobranchia</taxon>
        <taxon>Heteroconchia</taxon>
        <taxon>Palaeoheterodonta</taxon>
        <taxon>Unionida</taxon>
        <taxon>Unionoidea</taxon>
        <taxon>Unionidae</taxon>
        <taxon>Ambleminae</taxon>
        <taxon>Lampsilini</taxon>
        <taxon>Potamilus</taxon>
    </lineage>
</organism>
<dbReference type="GO" id="GO:0005634">
    <property type="term" value="C:nucleus"/>
    <property type="evidence" value="ECO:0007669"/>
    <property type="project" value="TreeGrafter"/>
</dbReference>
<protein>
    <submittedName>
        <fullName evidence="6">Uncharacterized protein</fullName>
    </submittedName>
</protein>
<dbReference type="GO" id="GO:0006913">
    <property type="term" value="P:nucleocytoplasmic transport"/>
    <property type="evidence" value="ECO:0007669"/>
    <property type="project" value="TreeGrafter"/>
</dbReference>
<dbReference type="GO" id="GO:0005096">
    <property type="term" value="F:GTPase activator activity"/>
    <property type="evidence" value="ECO:0007669"/>
    <property type="project" value="UniProtKB-KW"/>
</dbReference>
<keyword evidence="4" id="KW-0175">Coiled coil</keyword>
<evidence type="ECO:0000256" key="2">
    <source>
        <dbReference type="ARBA" id="ARBA00022614"/>
    </source>
</evidence>
<evidence type="ECO:0000256" key="4">
    <source>
        <dbReference type="SAM" id="Coils"/>
    </source>
</evidence>
<accession>A0AAE0S4F1</accession>
<dbReference type="EMBL" id="JAEAOA010000198">
    <property type="protein sequence ID" value="KAK3584755.1"/>
    <property type="molecule type" value="Genomic_DNA"/>
</dbReference>
<feature type="region of interest" description="Disordered" evidence="5">
    <location>
        <begin position="280"/>
        <end position="333"/>
    </location>
</feature>
<dbReference type="GO" id="GO:0005829">
    <property type="term" value="C:cytosol"/>
    <property type="evidence" value="ECO:0007669"/>
    <property type="project" value="TreeGrafter"/>
</dbReference>
<evidence type="ECO:0000256" key="3">
    <source>
        <dbReference type="ARBA" id="ARBA00022737"/>
    </source>
</evidence>
<reference evidence="6" key="2">
    <citation type="journal article" date="2021" name="Genome Biol. Evol.">
        <title>Developing a high-quality reference genome for a parasitic bivalve with doubly uniparental inheritance (Bivalvia: Unionida).</title>
        <authorList>
            <person name="Smith C.H."/>
        </authorList>
    </citation>
    <scope>NUCLEOTIDE SEQUENCE</scope>
    <source>
        <strain evidence="6">CHS0354</strain>
        <tissue evidence="6">Mantle</tissue>
    </source>
</reference>
<sequence length="440" mass="49236">MPKKGKKGGKGKKKGKKKAKAKGPANADVIVQRLLKCYERNCVVTESQMCLTIKKALQACIENGAILTRFILEAVMVEKDGDIPVLLEPLLAALRQERYTYIKDLHIWKYPMSYENTATLALLLEKPFYPIRQLEMMDCLLDADSALRLSRTFKMTEVLTMINLDYNEFGDEGCKNLCKGLENNTTILSLSLCFCDLGVDSGRYLGNIVSTTALRELYLDGNNLLCEGAIEIIKLCAEQAEYEAYQRAEELQKKAEEEAAKLQKDHGDIESMMSGMEKEAKSRFGSAVSGDSGKDEKSDAAEGTEEKKKKKKGKKGKKKKKKGPPPPPRVGPWIQKLHLADNGIDNLQFGSKFTPLICIRIFKKLLMYSDCFEELDLEDNLIGDLAGKEIIEALEYRKEEKLSGVKLIATHRLSAETYSALAKLGSGLKKKKKKGKKKKK</sequence>
<dbReference type="PANTHER" id="PTHR24113:SF12">
    <property type="entry name" value="RAN GTPASE-ACTIVATING PROTEIN 1"/>
    <property type="match status" value="1"/>
</dbReference>
<keyword evidence="2" id="KW-0433">Leucine-rich repeat</keyword>
<evidence type="ECO:0000256" key="5">
    <source>
        <dbReference type="SAM" id="MobiDB-lite"/>
    </source>
</evidence>
<comment type="caution">
    <text evidence="6">The sequence shown here is derived from an EMBL/GenBank/DDBJ whole genome shotgun (WGS) entry which is preliminary data.</text>
</comment>
<dbReference type="Proteomes" id="UP001195483">
    <property type="component" value="Unassembled WGS sequence"/>
</dbReference>
<evidence type="ECO:0000313" key="6">
    <source>
        <dbReference type="EMBL" id="KAK3584755.1"/>
    </source>
</evidence>
<gene>
    <name evidence="6" type="ORF">CHS0354_002275</name>
</gene>
<dbReference type="AlphaFoldDB" id="A0AAE0S4F1"/>
<feature type="coiled-coil region" evidence="4">
    <location>
        <begin position="238"/>
        <end position="272"/>
    </location>
</feature>
<evidence type="ECO:0000313" key="7">
    <source>
        <dbReference type="Proteomes" id="UP001195483"/>
    </source>
</evidence>
<reference evidence="6" key="3">
    <citation type="submission" date="2023-05" db="EMBL/GenBank/DDBJ databases">
        <authorList>
            <person name="Smith C.H."/>
        </authorList>
    </citation>
    <scope>NUCLEOTIDE SEQUENCE</scope>
    <source>
        <strain evidence="6">CHS0354</strain>
        <tissue evidence="6">Mantle</tissue>
    </source>
</reference>
<feature type="compositionally biased region" description="Basic and acidic residues" evidence="5">
    <location>
        <begin position="292"/>
        <end position="307"/>
    </location>
</feature>
<proteinExistence type="predicted"/>
<dbReference type="PANTHER" id="PTHR24113">
    <property type="entry name" value="RAN GTPASE-ACTIVATING PROTEIN 1"/>
    <property type="match status" value="1"/>
</dbReference>
<dbReference type="Gene3D" id="3.80.10.10">
    <property type="entry name" value="Ribonuclease Inhibitor"/>
    <property type="match status" value="1"/>
</dbReference>
<keyword evidence="1" id="KW-0343">GTPase activation</keyword>